<evidence type="ECO:0000256" key="6">
    <source>
        <dbReference type="RuleBase" id="RU000320"/>
    </source>
</evidence>
<keyword evidence="5" id="KW-1278">Translocase</keyword>
<dbReference type="HAMAP" id="MF_00445">
    <property type="entry name" value="NDH1_NuoN_1"/>
    <property type="match status" value="1"/>
</dbReference>
<comment type="subunit">
    <text evidence="5">NDH-1 is composed of 14 different subunits. Subunits NuoA, H, J, K, L, M, N constitute the membrane sector of the complex.</text>
</comment>
<gene>
    <name evidence="5" type="primary">nuoN</name>
    <name evidence="8" type="ORF">DVS28_a2462</name>
</gene>
<feature type="transmembrane region" description="Helical" evidence="5">
    <location>
        <begin position="108"/>
        <end position="125"/>
    </location>
</feature>
<dbReference type="KEGG" id="euz:DVS28_a2462"/>
<dbReference type="InterPro" id="IPR010096">
    <property type="entry name" value="NADH-Q_OxRdtase_suN/2"/>
</dbReference>
<evidence type="ECO:0000313" key="9">
    <source>
        <dbReference type="Proteomes" id="UP000264006"/>
    </source>
</evidence>
<keyword evidence="5" id="KW-1003">Cell membrane</keyword>
<feature type="transmembrane region" description="Helical" evidence="5">
    <location>
        <begin position="297"/>
        <end position="316"/>
    </location>
</feature>
<sequence>MEMDMAAAAGEVVPEIVLLAGAVVVLITALFTPRRLQHHAPWLSLIVIGVAAATTVPQLGAVQRIGFFDTYALDGTAVVGKLIVLAVAAITVGLTTEWFRSDDRAGELQTMLLFATLGAVLLAGAADLMELVLGLLLSSVTGYVLAAYHRQSKESGEAAIKYYLLGALTNALMLVGVVLLFGLGTTTTYPGLSQTLPGADPLGVLAGTGLLLLGMAFKVGAVPVHPWVPDVAEGAPAPAAAFLLTAPKVGGIIAIARIAALLADAPVGWRPAIALIAAATMTLGNLAALWQTDVRRLLGWSAVSQTGYALMAPVALGRSDLAIPSLLLFLAAYAAANLAAFGVVVELRGRTDLADYAGLARTRPWLFTGLVIAFLSMVGIPPLGGFAGKLALFAATIDAGYTWLAVLAVINSVISLAYYARVLGPGYFEPAPGPVPVLGTSAAVATGIAVVATVATGVVAEPLLRTFTDALLLP</sequence>
<feature type="domain" description="NADH:quinone oxidoreductase/Mrp antiporter transmembrane" evidence="7">
    <location>
        <begin position="125"/>
        <end position="415"/>
    </location>
</feature>
<organism evidence="8 9">
    <name type="scientific">Euzebya pacifica</name>
    <dbReference type="NCBI Taxonomy" id="1608957"/>
    <lineage>
        <taxon>Bacteria</taxon>
        <taxon>Bacillati</taxon>
        <taxon>Actinomycetota</taxon>
        <taxon>Nitriliruptoria</taxon>
        <taxon>Euzebyales</taxon>
    </lineage>
</organism>
<keyword evidence="2 5" id="KW-0812">Transmembrane</keyword>
<feature type="transmembrane region" description="Helical" evidence="5">
    <location>
        <begin position="78"/>
        <end position="96"/>
    </location>
</feature>
<dbReference type="PANTHER" id="PTHR22773">
    <property type="entry name" value="NADH DEHYDROGENASE"/>
    <property type="match status" value="1"/>
</dbReference>
<keyword evidence="5" id="KW-0813">Transport</keyword>
<keyword evidence="5" id="KW-0520">NAD</keyword>
<feature type="transmembrane region" description="Helical" evidence="5">
    <location>
        <begin position="131"/>
        <end position="148"/>
    </location>
</feature>
<dbReference type="GO" id="GO:0050136">
    <property type="term" value="F:NADH dehydrogenase (quinone) (non-electrogenic) activity"/>
    <property type="evidence" value="ECO:0007669"/>
    <property type="project" value="UniProtKB-UniRule"/>
</dbReference>
<feature type="transmembrane region" description="Helical" evidence="5">
    <location>
        <begin position="322"/>
        <end position="345"/>
    </location>
</feature>
<feature type="transmembrane region" description="Helical" evidence="5">
    <location>
        <begin position="400"/>
        <end position="420"/>
    </location>
</feature>
<evidence type="ECO:0000256" key="3">
    <source>
        <dbReference type="ARBA" id="ARBA00022989"/>
    </source>
</evidence>
<evidence type="ECO:0000256" key="4">
    <source>
        <dbReference type="ARBA" id="ARBA00023136"/>
    </source>
</evidence>
<dbReference type="GO" id="GO:0012505">
    <property type="term" value="C:endomembrane system"/>
    <property type="evidence" value="ECO:0007669"/>
    <property type="project" value="UniProtKB-SubCell"/>
</dbReference>
<name>A0A346XY46_9ACTN</name>
<feature type="transmembrane region" description="Helical" evidence="5">
    <location>
        <begin position="240"/>
        <end position="263"/>
    </location>
</feature>
<dbReference type="GO" id="GO:0005886">
    <property type="term" value="C:plasma membrane"/>
    <property type="evidence" value="ECO:0007669"/>
    <property type="project" value="UniProtKB-SubCell"/>
</dbReference>
<protein>
    <recommendedName>
        <fullName evidence="5">NADH-quinone oxidoreductase subunit N</fullName>
        <ecNumber evidence="5">7.1.1.-</ecNumber>
    </recommendedName>
    <alternativeName>
        <fullName evidence="5">NADH dehydrogenase I subunit N</fullName>
    </alternativeName>
    <alternativeName>
        <fullName evidence="5">NDH-1 subunit N</fullName>
    </alternativeName>
</protein>
<feature type="transmembrane region" description="Helical" evidence="5">
    <location>
        <begin position="12"/>
        <end position="31"/>
    </location>
</feature>
<dbReference type="Proteomes" id="UP000264006">
    <property type="component" value="Chromosome"/>
</dbReference>
<feature type="transmembrane region" description="Helical" evidence="5">
    <location>
        <begin position="204"/>
        <end position="228"/>
    </location>
</feature>
<feature type="transmembrane region" description="Helical" evidence="5">
    <location>
        <begin position="365"/>
        <end position="388"/>
    </location>
</feature>
<dbReference type="GO" id="GO:0042773">
    <property type="term" value="P:ATP synthesis coupled electron transport"/>
    <property type="evidence" value="ECO:0007669"/>
    <property type="project" value="InterPro"/>
</dbReference>
<comment type="function">
    <text evidence="5">NDH-1 shuttles electrons from NADH, via FMN and iron-sulfur (Fe-S) centers, to quinones in the respiratory chain. The immediate electron acceptor for the enzyme in this species is believed to be a menaquinone. Couples the redox reaction to proton translocation (for every two electrons transferred, four hydrogen ions are translocated across the cytoplasmic membrane), and thus conserves the redox energy in a proton gradient.</text>
</comment>
<comment type="subcellular location">
    <subcellularLocation>
        <location evidence="5">Cell membrane</location>
        <topology evidence="5">Multi-pass membrane protein</topology>
    </subcellularLocation>
    <subcellularLocation>
        <location evidence="1">Endomembrane system</location>
        <topology evidence="1">Multi-pass membrane protein</topology>
    </subcellularLocation>
    <subcellularLocation>
        <location evidence="6">Membrane</location>
        <topology evidence="6">Multi-pass membrane protein</topology>
    </subcellularLocation>
</comment>
<keyword evidence="3 5" id="KW-1133">Transmembrane helix</keyword>
<comment type="catalytic activity">
    <reaction evidence="5">
        <text>a quinone + NADH + 5 H(+)(in) = a quinol + NAD(+) + 4 H(+)(out)</text>
        <dbReference type="Rhea" id="RHEA:57888"/>
        <dbReference type="ChEBI" id="CHEBI:15378"/>
        <dbReference type="ChEBI" id="CHEBI:24646"/>
        <dbReference type="ChEBI" id="CHEBI:57540"/>
        <dbReference type="ChEBI" id="CHEBI:57945"/>
        <dbReference type="ChEBI" id="CHEBI:132124"/>
    </reaction>
</comment>
<evidence type="ECO:0000256" key="1">
    <source>
        <dbReference type="ARBA" id="ARBA00004127"/>
    </source>
</evidence>
<dbReference type="EMBL" id="CP031165">
    <property type="protein sequence ID" value="AXV07143.1"/>
    <property type="molecule type" value="Genomic_DNA"/>
</dbReference>
<feature type="transmembrane region" description="Helical" evidence="5">
    <location>
        <begin position="269"/>
        <end position="290"/>
    </location>
</feature>
<evidence type="ECO:0000259" key="7">
    <source>
        <dbReference type="Pfam" id="PF00361"/>
    </source>
</evidence>
<evidence type="ECO:0000256" key="5">
    <source>
        <dbReference type="HAMAP-Rule" id="MF_00445"/>
    </source>
</evidence>
<dbReference type="Pfam" id="PF00361">
    <property type="entry name" value="Proton_antipo_M"/>
    <property type="match status" value="1"/>
</dbReference>
<keyword evidence="5" id="KW-0874">Quinone</keyword>
<dbReference type="EC" id="7.1.1.-" evidence="5"/>
<accession>A0A346XY46</accession>
<feature type="transmembrane region" description="Helical" evidence="5">
    <location>
        <begin position="43"/>
        <end position="66"/>
    </location>
</feature>
<evidence type="ECO:0000256" key="2">
    <source>
        <dbReference type="ARBA" id="ARBA00022692"/>
    </source>
</evidence>
<feature type="transmembrane region" description="Helical" evidence="5">
    <location>
        <begin position="160"/>
        <end position="184"/>
    </location>
</feature>
<dbReference type="GO" id="GO:0048038">
    <property type="term" value="F:quinone binding"/>
    <property type="evidence" value="ECO:0007669"/>
    <property type="project" value="UniProtKB-KW"/>
</dbReference>
<comment type="similarity">
    <text evidence="5">Belongs to the complex I subunit 2 family.</text>
</comment>
<proteinExistence type="inferred from homology"/>
<dbReference type="AlphaFoldDB" id="A0A346XY46"/>
<reference evidence="8 9" key="1">
    <citation type="submission" date="2018-09" db="EMBL/GenBank/DDBJ databases">
        <title>Complete genome sequence of Euzebya sp. DY32-46 isolated from seawater of Pacific Ocean.</title>
        <authorList>
            <person name="Xu L."/>
            <person name="Wu Y.-H."/>
            <person name="Xu X.-W."/>
        </authorList>
    </citation>
    <scope>NUCLEOTIDE SEQUENCE [LARGE SCALE GENOMIC DNA]</scope>
    <source>
        <strain evidence="8 9">DY32-46</strain>
    </source>
</reference>
<dbReference type="InterPro" id="IPR001750">
    <property type="entry name" value="ND/Mrp_TM"/>
</dbReference>
<evidence type="ECO:0000313" key="8">
    <source>
        <dbReference type="EMBL" id="AXV07143.1"/>
    </source>
</evidence>
<keyword evidence="4 5" id="KW-0472">Membrane</keyword>
<dbReference type="GO" id="GO:0008137">
    <property type="term" value="F:NADH dehydrogenase (ubiquinone) activity"/>
    <property type="evidence" value="ECO:0007669"/>
    <property type="project" value="InterPro"/>
</dbReference>
<keyword evidence="9" id="KW-1185">Reference proteome</keyword>
<keyword evidence="8" id="KW-0830">Ubiquinone</keyword>